<dbReference type="InterPro" id="IPR000595">
    <property type="entry name" value="cNMP-bd_dom"/>
</dbReference>
<evidence type="ECO:0000256" key="1">
    <source>
        <dbReference type="SAM" id="MobiDB-lite"/>
    </source>
</evidence>
<keyword evidence="4" id="KW-1185">Reference proteome</keyword>
<evidence type="ECO:0000313" key="4">
    <source>
        <dbReference type="Proteomes" id="UP000060699"/>
    </source>
</evidence>
<dbReference type="SUPFAM" id="SSF51206">
    <property type="entry name" value="cAMP-binding domain-like"/>
    <property type="match status" value="1"/>
</dbReference>
<evidence type="ECO:0000313" key="3">
    <source>
        <dbReference type="EMBL" id="ALV08125.1"/>
    </source>
</evidence>
<dbReference type="SUPFAM" id="SSF46785">
    <property type="entry name" value="Winged helix' DNA-binding domain"/>
    <property type="match status" value="1"/>
</dbReference>
<protein>
    <recommendedName>
        <fullName evidence="2">Cyclic nucleotide-binding domain-containing protein</fullName>
    </recommendedName>
</protein>
<dbReference type="GO" id="GO:0005829">
    <property type="term" value="C:cytosol"/>
    <property type="evidence" value="ECO:0007669"/>
    <property type="project" value="TreeGrafter"/>
</dbReference>
<proteinExistence type="predicted"/>
<dbReference type="CDD" id="cd00038">
    <property type="entry name" value="CAP_ED"/>
    <property type="match status" value="1"/>
</dbReference>
<sequence>MSRRPAPAPSLNAVVPALPTQRGQRDTRPVPDLPASLTAALPSVEIPHDMLRHLHTLVPCKGLRAGQTLFAEGQVPQAFYLVADGEIEARFMSEGGDTSTLERMRFPRLFGLAAFVTQRPARYEAAALTDSRVWLITQPAYRWLMDECPGFARALMLEFARRFEGNLGLLGAARHDSAEQRLRLALRQLVRERGIAGADPEWQTITATQLELARSAHLSRQTVNALLATAETQGWLRRQYRQLSVKLDGLP</sequence>
<dbReference type="InterPro" id="IPR036390">
    <property type="entry name" value="WH_DNA-bd_sf"/>
</dbReference>
<dbReference type="InterPro" id="IPR050397">
    <property type="entry name" value="Env_Response_Regulators"/>
</dbReference>
<dbReference type="PANTHER" id="PTHR24567">
    <property type="entry name" value="CRP FAMILY TRANSCRIPTIONAL REGULATORY PROTEIN"/>
    <property type="match status" value="1"/>
</dbReference>
<dbReference type="STRING" id="76731.RD2015_3670"/>
<dbReference type="InterPro" id="IPR018490">
    <property type="entry name" value="cNMP-bd_dom_sf"/>
</dbReference>
<feature type="region of interest" description="Disordered" evidence="1">
    <location>
        <begin position="1"/>
        <end position="30"/>
    </location>
</feature>
<reference evidence="3 4" key="1">
    <citation type="submission" date="2015-12" db="EMBL/GenBank/DDBJ databases">
        <title>Complete genome of Roseateles depolymerans KCTC 42856.</title>
        <authorList>
            <person name="Kim K.M."/>
        </authorList>
    </citation>
    <scope>NUCLEOTIDE SEQUENCE [LARGE SCALE GENOMIC DNA]</scope>
    <source>
        <strain evidence="3 4">KCTC 42856</strain>
    </source>
</reference>
<gene>
    <name evidence="3" type="ORF">RD2015_3670</name>
</gene>
<dbReference type="Gene3D" id="2.60.120.10">
    <property type="entry name" value="Jelly Rolls"/>
    <property type="match status" value="1"/>
</dbReference>
<dbReference type="AlphaFoldDB" id="A0A0U3MHJ0"/>
<dbReference type="RefSeq" id="WP_170156592.1">
    <property type="nucleotide sequence ID" value="NZ_CP013729.1"/>
</dbReference>
<accession>A0A0U3MHJ0</accession>
<evidence type="ECO:0000259" key="2">
    <source>
        <dbReference type="PROSITE" id="PS50042"/>
    </source>
</evidence>
<dbReference type="SMART" id="SM00100">
    <property type="entry name" value="cNMP"/>
    <property type="match status" value="1"/>
</dbReference>
<dbReference type="EMBL" id="CP013729">
    <property type="protein sequence ID" value="ALV08125.1"/>
    <property type="molecule type" value="Genomic_DNA"/>
</dbReference>
<dbReference type="PROSITE" id="PS50042">
    <property type="entry name" value="CNMP_BINDING_3"/>
    <property type="match status" value="1"/>
</dbReference>
<name>A0A0U3MHJ0_9BURK</name>
<dbReference type="GO" id="GO:0003700">
    <property type="term" value="F:DNA-binding transcription factor activity"/>
    <property type="evidence" value="ECO:0007669"/>
    <property type="project" value="TreeGrafter"/>
</dbReference>
<dbReference type="KEGG" id="rdp:RD2015_3670"/>
<feature type="domain" description="Cyclic nucleotide-binding" evidence="2">
    <location>
        <begin position="63"/>
        <end position="162"/>
    </location>
</feature>
<dbReference type="Proteomes" id="UP000060699">
    <property type="component" value="Chromosome"/>
</dbReference>
<dbReference type="PANTHER" id="PTHR24567:SF68">
    <property type="entry name" value="DNA-BINDING TRANSCRIPTIONAL DUAL REGULATOR CRP"/>
    <property type="match status" value="1"/>
</dbReference>
<dbReference type="Pfam" id="PF00027">
    <property type="entry name" value="cNMP_binding"/>
    <property type="match status" value="1"/>
</dbReference>
<dbReference type="InterPro" id="IPR014710">
    <property type="entry name" value="RmlC-like_jellyroll"/>
</dbReference>
<organism evidence="3 4">
    <name type="scientific">Roseateles depolymerans</name>
    <dbReference type="NCBI Taxonomy" id="76731"/>
    <lineage>
        <taxon>Bacteria</taxon>
        <taxon>Pseudomonadati</taxon>
        <taxon>Pseudomonadota</taxon>
        <taxon>Betaproteobacteria</taxon>
        <taxon>Burkholderiales</taxon>
        <taxon>Sphaerotilaceae</taxon>
        <taxon>Roseateles</taxon>
    </lineage>
</organism>